<dbReference type="GO" id="GO:0032367">
    <property type="term" value="P:intracellular cholesterol transport"/>
    <property type="evidence" value="ECO:0007669"/>
    <property type="project" value="InterPro"/>
</dbReference>
<protein>
    <submittedName>
        <fullName evidence="9">NPC intracellular cholesterol transporter 2</fullName>
    </submittedName>
</protein>
<evidence type="ECO:0000256" key="4">
    <source>
        <dbReference type="ARBA" id="ARBA00022729"/>
    </source>
</evidence>
<dbReference type="SMART" id="SM00737">
    <property type="entry name" value="ML"/>
    <property type="match status" value="1"/>
</dbReference>
<dbReference type="SUPFAM" id="SSF81296">
    <property type="entry name" value="E set domains"/>
    <property type="match status" value="1"/>
</dbReference>
<dbReference type="AlphaFoldDB" id="A0A6P8ZDW1"/>
<feature type="domain" description="MD-2-related lipid-recognition" evidence="7">
    <location>
        <begin position="27"/>
        <end position="157"/>
    </location>
</feature>
<accession>A0A6P8ZDW1</accession>
<gene>
    <name evidence="9" type="primary">LOC117575301</name>
</gene>
<evidence type="ECO:0000256" key="6">
    <source>
        <dbReference type="SAM" id="SignalP"/>
    </source>
</evidence>
<dbReference type="Proteomes" id="UP000515160">
    <property type="component" value="Chromosome 2R"/>
</dbReference>
<dbReference type="CTD" id="41233"/>
<sequence length="164" mass="18182">MSLKQLFVYACLILALNWTFTSAETPVRQCANESNPLPLMVQINDCDELPCDLTKGEEATIAIQFVATRNSMRQLTARVHLTSLGVTIPYELDSERGNVCQNLLHGAFCPLDAGEDVTYRLMLPVASNQPEVPTRLQVTLYDAENVDQVVSCFLADTRIKKSSS</sequence>
<dbReference type="CDD" id="cd00916">
    <property type="entry name" value="Npc2_like"/>
    <property type="match status" value="1"/>
</dbReference>
<dbReference type="InterPro" id="IPR033916">
    <property type="entry name" value="ML_Npc2-like"/>
</dbReference>
<dbReference type="PANTHER" id="PTHR11306">
    <property type="entry name" value="NIEMANN PICK TYPE C2 PROTEIN NPC2-RELATED"/>
    <property type="match status" value="1"/>
</dbReference>
<comment type="similarity">
    <text evidence="2">Belongs to the NPC2 family.</text>
</comment>
<dbReference type="OrthoDB" id="6489092at2759"/>
<dbReference type="InterPro" id="IPR014756">
    <property type="entry name" value="Ig_E-set"/>
</dbReference>
<proteinExistence type="inferred from homology"/>
<name>A0A6P8ZDW1_DROAB</name>
<keyword evidence="8" id="KW-1185">Reference proteome</keyword>
<organism evidence="8 9">
    <name type="scientific">Drosophila albomicans</name>
    <name type="common">Fruit fly</name>
    <dbReference type="NCBI Taxonomy" id="7291"/>
    <lineage>
        <taxon>Eukaryota</taxon>
        <taxon>Metazoa</taxon>
        <taxon>Ecdysozoa</taxon>
        <taxon>Arthropoda</taxon>
        <taxon>Hexapoda</taxon>
        <taxon>Insecta</taxon>
        <taxon>Pterygota</taxon>
        <taxon>Neoptera</taxon>
        <taxon>Endopterygota</taxon>
        <taxon>Diptera</taxon>
        <taxon>Brachycera</taxon>
        <taxon>Muscomorpha</taxon>
        <taxon>Ephydroidea</taxon>
        <taxon>Drosophilidae</taxon>
        <taxon>Drosophila</taxon>
    </lineage>
</organism>
<reference evidence="9" key="1">
    <citation type="submission" date="2025-08" db="UniProtKB">
        <authorList>
            <consortium name="RefSeq"/>
        </authorList>
    </citation>
    <scope>IDENTIFICATION</scope>
    <source>
        <strain evidence="9">15112-1751.03</strain>
        <tissue evidence="9">Whole Adult</tissue>
    </source>
</reference>
<dbReference type="PANTHER" id="PTHR11306:SF36">
    <property type="entry name" value="NIEMANN-PICK TYPE C-2C-RELATED"/>
    <property type="match status" value="1"/>
</dbReference>
<evidence type="ECO:0000259" key="7">
    <source>
        <dbReference type="SMART" id="SM00737"/>
    </source>
</evidence>
<comment type="subcellular location">
    <subcellularLocation>
        <location evidence="1">Secreted</location>
    </subcellularLocation>
</comment>
<evidence type="ECO:0000256" key="3">
    <source>
        <dbReference type="ARBA" id="ARBA00022525"/>
    </source>
</evidence>
<dbReference type="GO" id="GO:0005576">
    <property type="term" value="C:extracellular region"/>
    <property type="evidence" value="ECO:0007669"/>
    <property type="project" value="UniProtKB-SubCell"/>
</dbReference>
<dbReference type="FunFam" id="2.60.40.770:FF:000001">
    <property type="entry name" value="NPC intracellular cholesterol transporter 2"/>
    <property type="match status" value="1"/>
</dbReference>
<dbReference type="RefSeq" id="XP_034115342.1">
    <property type="nucleotide sequence ID" value="XM_034259451.2"/>
</dbReference>
<feature type="chain" id="PRO_5028395977" evidence="6">
    <location>
        <begin position="24"/>
        <end position="164"/>
    </location>
</feature>
<evidence type="ECO:0000256" key="2">
    <source>
        <dbReference type="ARBA" id="ARBA00006370"/>
    </source>
</evidence>
<feature type="signal peptide" evidence="6">
    <location>
        <begin position="1"/>
        <end position="23"/>
    </location>
</feature>
<evidence type="ECO:0000256" key="1">
    <source>
        <dbReference type="ARBA" id="ARBA00004613"/>
    </source>
</evidence>
<dbReference type="GeneID" id="117575301"/>
<keyword evidence="5" id="KW-1015">Disulfide bond</keyword>
<dbReference type="Pfam" id="PF02221">
    <property type="entry name" value="E1_DerP2_DerF2"/>
    <property type="match status" value="1"/>
</dbReference>
<dbReference type="InterPro" id="IPR003172">
    <property type="entry name" value="ML_dom"/>
</dbReference>
<evidence type="ECO:0000256" key="5">
    <source>
        <dbReference type="ARBA" id="ARBA00023157"/>
    </source>
</evidence>
<keyword evidence="3" id="KW-0964">Secreted</keyword>
<dbReference type="GO" id="GO:0032934">
    <property type="term" value="F:sterol binding"/>
    <property type="evidence" value="ECO:0007669"/>
    <property type="project" value="InterPro"/>
</dbReference>
<evidence type="ECO:0000313" key="9">
    <source>
        <dbReference type="RefSeq" id="XP_034115342.1"/>
    </source>
</evidence>
<dbReference type="InterPro" id="IPR039670">
    <property type="entry name" value="NPC2-like"/>
</dbReference>
<keyword evidence="4 6" id="KW-0732">Signal</keyword>
<evidence type="ECO:0000313" key="8">
    <source>
        <dbReference type="Proteomes" id="UP000515160"/>
    </source>
</evidence>
<dbReference type="Gene3D" id="2.60.40.770">
    <property type="match status" value="1"/>
</dbReference>